<dbReference type="Proteomes" id="UP000621560">
    <property type="component" value="Unassembled WGS sequence"/>
</dbReference>
<accession>A0A927BRI3</accession>
<evidence type="ECO:0000313" key="2">
    <source>
        <dbReference type="EMBL" id="MBD2845427.1"/>
    </source>
</evidence>
<gene>
    <name evidence="2" type="ORF">IDH44_09515</name>
</gene>
<dbReference type="Gene3D" id="3.40.190.10">
    <property type="entry name" value="Periplasmic binding protein-like II"/>
    <property type="match status" value="1"/>
</dbReference>
<dbReference type="EMBL" id="JACXIZ010000015">
    <property type="protein sequence ID" value="MBD2845427.1"/>
    <property type="molecule type" value="Genomic_DNA"/>
</dbReference>
<dbReference type="Pfam" id="PF01547">
    <property type="entry name" value="SBP_bac_1"/>
    <property type="match status" value="1"/>
</dbReference>
<evidence type="ECO:0000256" key="1">
    <source>
        <dbReference type="SAM" id="SignalP"/>
    </source>
</evidence>
<sequence length="463" mass="50580">MKRREWTRGMAGALTLSLLLTACSGGEEAPGDNGGDETGAGEKTTITIAVTEKDPIGWLDQAEQAYEALHPDTDVVIEEYIATPKEGDQMAFSLEGNRNPADLEKYRAAINTELMSGAGADVIAVRDLDVDRYVEKGLFADLGERMAESGLLAEEDYFINVFDAAKTDGKPFVLPVQFSIKAITTGMDAAAQAGDDANWSWRELLDAGKALVDQAPGENLAVMAGIDPLTLLTSIVQAEYGTYIDETGKQVYFDSEPFRELLTTIRTMFETGTVSEPYDALIEGRDVFRADTLYSASQLVETMQSGRQLLRMPGDGAEEGVVFASNMVFALNEKSQVKPEAWDFLLFLLSEEMQANPAMFMSFPLNKAALEHQLENAILAPAQGKKESDGAFGGTSAMEKAALSQDQKEEIFRLASQPGRFYNSDPRLMQMMQEEAAPYFAGEKTAEAVTKAMQSRAQTYLNE</sequence>
<comment type="caution">
    <text evidence="2">The sequence shown here is derived from an EMBL/GenBank/DDBJ whole genome shotgun (WGS) entry which is preliminary data.</text>
</comment>
<dbReference type="InterPro" id="IPR050490">
    <property type="entry name" value="Bact_solute-bd_prot1"/>
</dbReference>
<keyword evidence="1" id="KW-0732">Signal</keyword>
<keyword evidence="3" id="KW-1185">Reference proteome</keyword>
<dbReference type="PANTHER" id="PTHR43649">
    <property type="entry name" value="ARABINOSE-BINDING PROTEIN-RELATED"/>
    <property type="match status" value="1"/>
</dbReference>
<organism evidence="2 3">
    <name type="scientific">Paenibacillus sabuli</name>
    <dbReference type="NCBI Taxonomy" id="2772509"/>
    <lineage>
        <taxon>Bacteria</taxon>
        <taxon>Bacillati</taxon>
        <taxon>Bacillota</taxon>
        <taxon>Bacilli</taxon>
        <taxon>Bacillales</taxon>
        <taxon>Paenibacillaceae</taxon>
        <taxon>Paenibacillus</taxon>
    </lineage>
</organism>
<dbReference type="SUPFAM" id="SSF53850">
    <property type="entry name" value="Periplasmic binding protein-like II"/>
    <property type="match status" value="1"/>
</dbReference>
<dbReference type="InterPro" id="IPR006059">
    <property type="entry name" value="SBP"/>
</dbReference>
<evidence type="ECO:0000313" key="3">
    <source>
        <dbReference type="Proteomes" id="UP000621560"/>
    </source>
</evidence>
<protein>
    <submittedName>
        <fullName evidence="2">Extracellular solute-binding protein</fullName>
    </submittedName>
</protein>
<dbReference type="PANTHER" id="PTHR43649:SF12">
    <property type="entry name" value="DIACETYLCHITOBIOSE BINDING PROTEIN DASA"/>
    <property type="match status" value="1"/>
</dbReference>
<reference evidence="2" key="1">
    <citation type="submission" date="2020-09" db="EMBL/GenBank/DDBJ databases">
        <title>A novel bacterium of genus Paenibacillus, isolated from South China Sea.</title>
        <authorList>
            <person name="Huang H."/>
            <person name="Mo K."/>
            <person name="Hu Y."/>
        </authorList>
    </citation>
    <scope>NUCLEOTIDE SEQUENCE</scope>
    <source>
        <strain evidence="2">IB182496</strain>
    </source>
</reference>
<dbReference type="AlphaFoldDB" id="A0A927BRI3"/>
<feature type="chain" id="PRO_5039565462" evidence="1">
    <location>
        <begin position="23"/>
        <end position="463"/>
    </location>
</feature>
<name>A0A927BRI3_9BACL</name>
<dbReference type="PROSITE" id="PS51257">
    <property type="entry name" value="PROKAR_LIPOPROTEIN"/>
    <property type="match status" value="1"/>
</dbReference>
<dbReference type="RefSeq" id="WP_190917024.1">
    <property type="nucleotide sequence ID" value="NZ_JACXIZ010000015.1"/>
</dbReference>
<feature type="signal peptide" evidence="1">
    <location>
        <begin position="1"/>
        <end position="22"/>
    </location>
</feature>
<proteinExistence type="predicted"/>